<gene>
    <name evidence="1" type="ORF">ISF_08383</name>
</gene>
<dbReference type="AlphaFoldDB" id="A0A162IAM5"/>
<proteinExistence type="predicted"/>
<name>A0A162IAM5_CORFA</name>
<evidence type="ECO:0000313" key="2">
    <source>
        <dbReference type="Proteomes" id="UP000076744"/>
    </source>
</evidence>
<reference evidence="1 2" key="1">
    <citation type="journal article" date="2016" name="Genome Biol. Evol.">
        <title>Divergent and convergent evolution of fungal pathogenicity.</title>
        <authorList>
            <person name="Shang Y."/>
            <person name="Xiao G."/>
            <person name="Zheng P."/>
            <person name="Cen K."/>
            <person name="Zhan S."/>
            <person name="Wang C."/>
        </authorList>
    </citation>
    <scope>NUCLEOTIDE SEQUENCE [LARGE SCALE GENOMIC DNA]</scope>
    <source>
        <strain evidence="1 2">ARSEF 2679</strain>
    </source>
</reference>
<comment type="caution">
    <text evidence="1">The sequence shown here is derived from an EMBL/GenBank/DDBJ whole genome shotgun (WGS) entry which is preliminary data.</text>
</comment>
<dbReference type="GeneID" id="30024675"/>
<protein>
    <submittedName>
        <fullName evidence="1">Uncharacterized protein</fullName>
    </submittedName>
</protein>
<dbReference type="EMBL" id="AZHB01000029">
    <property type="protein sequence ID" value="OAA54455.1"/>
    <property type="molecule type" value="Genomic_DNA"/>
</dbReference>
<dbReference type="RefSeq" id="XP_018700883.1">
    <property type="nucleotide sequence ID" value="XM_018851986.1"/>
</dbReference>
<dbReference type="OrthoDB" id="5229512at2759"/>
<evidence type="ECO:0000313" key="1">
    <source>
        <dbReference type="EMBL" id="OAA54455.1"/>
    </source>
</evidence>
<accession>A0A162IAM5</accession>
<sequence>MTGGQPTTLLDLPVDVIALILTPLLKIDAPIELCPCPDHGDLNARLETARLVLLVHPQLHAIACPMLYSLNTFKLAIVSGRHGALQSKMLQAHCHEEATTLGEAWTGLRDGAAADGALAAEQERQREMGKLRLFVTPSARRRVRNFVLEVGRHRGWIDRAVTPVLSDMILAGSLASLSITLLYQASETRLGGNQLLSRDAAMFTRPPLKGFFQALADPDLESSRLLLTGGHPPAWCKYHKKGLRSDRRGAKCPPVAEVDWRAIVREVLDPEGVNTAARHSEAAPTPHLGRI</sequence>
<organism evidence="1 2">
    <name type="scientific">Cordyceps fumosorosea (strain ARSEF 2679)</name>
    <name type="common">Isaria fumosorosea</name>
    <dbReference type="NCBI Taxonomy" id="1081104"/>
    <lineage>
        <taxon>Eukaryota</taxon>
        <taxon>Fungi</taxon>
        <taxon>Dikarya</taxon>
        <taxon>Ascomycota</taxon>
        <taxon>Pezizomycotina</taxon>
        <taxon>Sordariomycetes</taxon>
        <taxon>Hypocreomycetidae</taxon>
        <taxon>Hypocreales</taxon>
        <taxon>Cordycipitaceae</taxon>
        <taxon>Cordyceps</taxon>
    </lineage>
</organism>
<keyword evidence="2" id="KW-1185">Reference proteome</keyword>
<dbReference type="Proteomes" id="UP000076744">
    <property type="component" value="Unassembled WGS sequence"/>
</dbReference>